<gene>
    <name evidence="2" type="ORF">RUM43_009703</name>
</gene>
<organism evidence="2 3">
    <name type="scientific">Polyplax serrata</name>
    <name type="common">Common mouse louse</name>
    <dbReference type="NCBI Taxonomy" id="468196"/>
    <lineage>
        <taxon>Eukaryota</taxon>
        <taxon>Metazoa</taxon>
        <taxon>Ecdysozoa</taxon>
        <taxon>Arthropoda</taxon>
        <taxon>Hexapoda</taxon>
        <taxon>Insecta</taxon>
        <taxon>Pterygota</taxon>
        <taxon>Neoptera</taxon>
        <taxon>Paraneoptera</taxon>
        <taxon>Psocodea</taxon>
        <taxon>Troctomorpha</taxon>
        <taxon>Phthiraptera</taxon>
        <taxon>Anoplura</taxon>
        <taxon>Polyplacidae</taxon>
        <taxon>Polyplax</taxon>
    </lineage>
</organism>
<dbReference type="EMBL" id="JAWJWE010000004">
    <property type="protein sequence ID" value="KAK6636051.1"/>
    <property type="molecule type" value="Genomic_DNA"/>
</dbReference>
<evidence type="ECO:0000313" key="2">
    <source>
        <dbReference type="EMBL" id="KAK6636051.1"/>
    </source>
</evidence>
<evidence type="ECO:0000313" key="3">
    <source>
        <dbReference type="Proteomes" id="UP001372834"/>
    </source>
</evidence>
<protein>
    <submittedName>
        <fullName evidence="2">Uncharacterized protein</fullName>
    </submittedName>
</protein>
<feature type="region of interest" description="Disordered" evidence="1">
    <location>
        <begin position="79"/>
        <end position="99"/>
    </location>
</feature>
<name>A0AAN8PJK8_POLSC</name>
<evidence type="ECO:0000256" key="1">
    <source>
        <dbReference type="SAM" id="MobiDB-lite"/>
    </source>
</evidence>
<sequence>MQDVSQPTVEYPIQLPFGLIALHARGDFSKGKALSWEDMCVENNQPIPPREAKFLVSTCSFRTKQQDCFFWLSEVKGKKRWNPKRPQTALPPGISQNPI</sequence>
<dbReference type="AlphaFoldDB" id="A0AAN8PJK8"/>
<accession>A0AAN8PJK8</accession>
<dbReference type="Proteomes" id="UP001372834">
    <property type="component" value="Unassembled WGS sequence"/>
</dbReference>
<comment type="caution">
    <text evidence="2">The sequence shown here is derived from an EMBL/GenBank/DDBJ whole genome shotgun (WGS) entry which is preliminary data.</text>
</comment>
<reference evidence="2 3" key="1">
    <citation type="submission" date="2023-10" db="EMBL/GenBank/DDBJ databases">
        <title>Genomes of two closely related lineages of the louse Polyplax serrata with different host specificities.</title>
        <authorList>
            <person name="Martinu J."/>
            <person name="Tarabai H."/>
            <person name="Stefka J."/>
            <person name="Hypsa V."/>
        </authorList>
    </citation>
    <scope>NUCLEOTIDE SEQUENCE [LARGE SCALE GENOMIC DNA]</scope>
    <source>
        <strain evidence="2">HR10_N</strain>
    </source>
</reference>
<proteinExistence type="predicted"/>